<proteinExistence type="predicted"/>
<protein>
    <submittedName>
        <fullName evidence="1">Uncharacterized protein</fullName>
    </submittedName>
</protein>
<evidence type="ECO:0000313" key="2">
    <source>
        <dbReference type="Proteomes" id="UP001157502"/>
    </source>
</evidence>
<organism evidence="1 2">
    <name type="scientific">Dallia pectoralis</name>
    <name type="common">Alaska blackfish</name>
    <dbReference type="NCBI Taxonomy" id="75939"/>
    <lineage>
        <taxon>Eukaryota</taxon>
        <taxon>Metazoa</taxon>
        <taxon>Chordata</taxon>
        <taxon>Craniata</taxon>
        <taxon>Vertebrata</taxon>
        <taxon>Euteleostomi</taxon>
        <taxon>Actinopterygii</taxon>
        <taxon>Neopterygii</taxon>
        <taxon>Teleostei</taxon>
        <taxon>Protacanthopterygii</taxon>
        <taxon>Esociformes</taxon>
        <taxon>Umbridae</taxon>
        <taxon>Dallia</taxon>
    </lineage>
</organism>
<reference evidence="1" key="1">
    <citation type="submission" date="2021-05" db="EMBL/GenBank/DDBJ databases">
        <authorList>
            <person name="Pan Q."/>
            <person name="Jouanno E."/>
            <person name="Zahm M."/>
            <person name="Klopp C."/>
            <person name="Cabau C."/>
            <person name="Louis A."/>
            <person name="Berthelot C."/>
            <person name="Parey E."/>
            <person name="Roest Crollius H."/>
            <person name="Montfort J."/>
            <person name="Robinson-Rechavi M."/>
            <person name="Bouchez O."/>
            <person name="Lampietro C."/>
            <person name="Lopez Roques C."/>
            <person name="Donnadieu C."/>
            <person name="Postlethwait J."/>
            <person name="Bobe J."/>
            <person name="Dillon D."/>
            <person name="Chandos A."/>
            <person name="von Hippel F."/>
            <person name="Guiguen Y."/>
        </authorList>
    </citation>
    <scope>NUCLEOTIDE SEQUENCE</scope>
    <source>
        <strain evidence="1">YG-Jan2019</strain>
    </source>
</reference>
<accession>A0ACC2HKR5</accession>
<gene>
    <name evidence="1" type="ORF">DPEC_G00008950</name>
</gene>
<sequence>MTSPKKQKVEREGFIHQATAVTQGTSRKRFPDVLQEATKNTELVIFAPETHNWFMSAEKDQCLVKLQDILLTPSPPGQLYISVDERSQLKCVPNCYDELSHKEPQNRSLGDILADPREYRRVNVLVKIGERLEVTSETRTYNPIIRTLYDVSDETASVALSVWGNDTLLMDNWYHFRNVSVQSFFGEVLLKMTPETTFDIAEDAGAASPLVNNETTRKVGDILQANVTISYLCHRGKTKYQCTPSTTDAPCAYSDNSRPGRGC</sequence>
<dbReference type="Proteomes" id="UP001157502">
    <property type="component" value="Chromosome 1"/>
</dbReference>
<keyword evidence="2" id="KW-1185">Reference proteome</keyword>
<comment type="caution">
    <text evidence="1">The sequence shown here is derived from an EMBL/GenBank/DDBJ whole genome shotgun (WGS) entry which is preliminary data.</text>
</comment>
<evidence type="ECO:0000313" key="1">
    <source>
        <dbReference type="EMBL" id="KAJ8016603.1"/>
    </source>
</evidence>
<dbReference type="EMBL" id="CM055728">
    <property type="protein sequence ID" value="KAJ8016603.1"/>
    <property type="molecule type" value="Genomic_DNA"/>
</dbReference>
<name>A0ACC2HKR5_DALPE</name>